<feature type="domain" description="Histidine kinase" evidence="10">
    <location>
        <begin position="822"/>
        <end position="999"/>
    </location>
</feature>
<keyword evidence="12" id="KW-1185">Reference proteome</keyword>
<organism evidence="11 12">
    <name type="scientific">Kordia aestuariivivens</name>
    <dbReference type="NCBI Taxonomy" id="2759037"/>
    <lineage>
        <taxon>Bacteria</taxon>
        <taxon>Pseudomonadati</taxon>
        <taxon>Bacteroidota</taxon>
        <taxon>Flavobacteriia</taxon>
        <taxon>Flavobacteriales</taxon>
        <taxon>Flavobacteriaceae</taxon>
        <taxon>Kordia</taxon>
    </lineage>
</organism>
<keyword evidence="9" id="KW-0812">Transmembrane</keyword>
<keyword evidence="8" id="KW-0902">Two-component regulatory system</keyword>
<keyword evidence="7" id="KW-0067">ATP-binding</keyword>
<accession>A0ABR7Q7B5</accession>
<keyword evidence="3" id="KW-0597">Phosphoprotein</keyword>
<evidence type="ECO:0000256" key="5">
    <source>
        <dbReference type="ARBA" id="ARBA00022741"/>
    </source>
</evidence>
<dbReference type="Pfam" id="PF02518">
    <property type="entry name" value="HATPase_c"/>
    <property type="match status" value="1"/>
</dbReference>
<dbReference type="Gene3D" id="1.20.5.1930">
    <property type="match status" value="1"/>
</dbReference>
<keyword evidence="9" id="KW-0472">Membrane</keyword>
<dbReference type="RefSeq" id="WP_187561466.1">
    <property type="nucleotide sequence ID" value="NZ_JACGWS010000003.1"/>
</dbReference>
<dbReference type="Pfam" id="PF07730">
    <property type="entry name" value="HisKA_3"/>
    <property type="match status" value="1"/>
</dbReference>
<dbReference type="InterPro" id="IPR005467">
    <property type="entry name" value="His_kinase_dom"/>
</dbReference>
<sequence>MSKSLLYLILLFSIFSYSQSSRLTKKTYTKNDGLALDFIAAMCLDNDGFLWLGGVNYNVRTIVVNKQKLTLQRFDGNTFHNIPLPVLEEPITKIAQIYKRADGKFYLKAVTAFEHILFLFDPVTTKFTRIHTKGQFSGSTQLSNVFRYNFKDYVLSQKKQEITVNIILKDLSLKPVFSFTNTEHEFLIDSSTKFIYFKDYCIIGDDSFPIMMFDWKGNVLKTIGSDSFKTTDQPKYWIKNIFKANNTYYCFINNSSQLHYISEKTKEILICNTTNNTLKKNFIETYTDDVNNHLIISSITNKLRFDTLDDAGLKTVYEEEEYSTVKGFVATSKNNKEDVWVVYNNELHYYRFPKKQIKNYLKENSIRAINEIDATNYIIATEESGWFTLNTATNTIKPLALKNKGNAFIPVSTRNMFKEDNIIWSNSEASILRVDRNTFETETYNHKPANCLARPNDSIIVYGTTNYKLMQFNTKTKTHTTLLKTDSLEIIDIEMLKNSNLVIAGTNKGLLTYNLKSKEHQFYNNKPQLEDSYILMCDYHKDYGYLLGTRSGKIVAFNEKKERFTTVYEDDLNAGIASILFKNDIWWINTFNGVVAFNPKDKTTTRFSENEGLSNNEANRYSALKTTHNSFLVGTLKGLNYFRPEDLNVKKDSAVLVLLTVNTYDKDLKKYTTNFNRLDLASNKPIILPSENRALELIFALKKTNKLTENYYYRYRLNKKEWIDLKHQNVIQIPNLAAGNYNLEIEVLDFSRKKIANTLQLTVESKEFFYKEWWFISLISLIIISTLVWFLKQAQIKRNLQENFSQGLIQSQENERSRIAIELHDSISQQLTLIKRKAQSIDQEEITTLTHNTLEEVRALSRGLYPPLLKQLGLTESIDQLILDIDKQTNLFVTAEIHKIDTYFNEEQALNCYRFIQECITNVLKHAEAKALYVNIIKEHNFIRITIEDNGKGFDLTNAKIKNSLGLKTVYERIRILKGELTIDSKLEKGTKITAQIPV</sequence>
<comment type="catalytic activity">
    <reaction evidence="1">
        <text>ATP + protein L-histidine = ADP + protein N-phospho-L-histidine.</text>
        <dbReference type="EC" id="2.7.13.3"/>
    </reaction>
</comment>
<dbReference type="EC" id="2.7.13.3" evidence="2"/>
<evidence type="ECO:0000256" key="3">
    <source>
        <dbReference type="ARBA" id="ARBA00022553"/>
    </source>
</evidence>
<keyword evidence="9" id="KW-1133">Transmembrane helix</keyword>
<gene>
    <name evidence="11" type="ORF">H2O64_07075</name>
</gene>
<evidence type="ECO:0000256" key="4">
    <source>
        <dbReference type="ARBA" id="ARBA00022679"/>
    </source>
</evidence>
<evidence type="ECO:0000256" key="8">
    <source>
        <dbReference type="ARBA" id="ARBA00023012"/>
    </source>
</evidence>
<evidence type="ECO:0000256" key="7">
    <source>
        <dbReference type="ARBA" id="ARBA00022840"/>
    </source>
</evidence>
<feature type="transmembrane region" description="Helical" evidence="9">
    <location>
        <begin position="773"/>
        <end position="791"/>
    </location>
</feature>
<keyword evidence="6" id="KW-0418">Kinase</keyword>
<evidence type="ECO:0000256" key="2">
    <source>
        <dbReference type="ARBA" id="ARBA00012438"/>
    </source>
</evidence>
<dbReference type="Proteomes" id="UP000619238">
    <property type="component" value="Unassembled WGS sequence"/>
</dbReference>
<dbReference type="InterPro" id="IPR015943">
    <property type="entry name" value="WD40/YVTN_repeat-like_dom_sf"/>
</dbReference>
<proteinExistence type="predicted"/>
<dbReference type="CDD" id="cd16917">
    <property type="entry name" value="HATPase_UhpB-NarQ-NarX-like"/>
    <property type="match status" value="1"/>
</dbReference>
<comment type="caution">
    <text evidence="11">The sequence shown here is derived from an EMBL/GenBank/DDBJ whole genome shotgun (WGS) entry which is preliminary data.</text>
</comment>
<dbReference type="InterPro" id="IPR050482">
    <property type="entry name" value="Sensor_HK_TwoCompSys"/>
</dbReference>
<protein>
    <recommendedName>
        <fullName evidence="2">histidine kinase</fullName>
        <ecNumber evidence="2">2.7.13.3</ecNumber>
    </recommendedName>
</protein>
<evidence type="ECO:0000256" key="6">
    <source>
        <dbReference type="ARBA" id="ARBA00022777"/>
    </source>
</evidence>
<keyword evidence="5" id="KW-0547">Nucleotide-binding</keyword>
<evidence type="ECO:0000313" key="11">
    <source>
        <dbReference type="EMBL" id="MBC8754428.1"/>
    </source>
</evidence>
<dbReference type="PANTHER" id="PTHR24421">
    <property type="entry name" value="NITRATE/NITRITE SENSOR PROTEIN NARX-RELATED"/>
    <property type="match status" value="1"/>
</dbReference>
<dbReference type="InterPro" id="IPR036890">
    <property type="entry name" value="HATPase_C_sf"/>
</dbReference>
<dbReference type="Gene3D" id="2.130.10.10">
    <property type="entry name" value="YVTN repeat-like/Quinoprotein amine dehydrogenase"/>
    <property type="match status" value="2"/>
</dbReference>
<keyword evidence="4" id="KW-0808">Transferase</keyword>
<dbReference type="SUPFAM" id="SSF101898">
    <property type="entry name" value="NHL repeat"/>
    <property type="match status" value="1"/>
</dbReference>
<dbReference type="InterPro" id="IPR003594">
    <property type="entry name" value="HATPase_dom"/>
</dbReference>
<evidence type="ECO:0000259" key="10">
    <source>
        <dbReference type="PROSITE" id="PS50109"/>
    </source>
</evidence>
<dbReference type="InterPro" id="IPR011123">
    <property type="entry name" value="Y_Y_Y"/>
</dbReference>
<dbReference type="PANTHER" id="PTHR24421:SF10">
    <property type="entry name" value="NITRATE_NITRITE SENSOR PROTEIN NARQ"/>
    <property type="match status" value="1"/>
</dbReference>
<evidence type="ECO:0000256" key="1">
    <source>
        <dbReference type="ARBA" id="ARBA00000085"/>
    </source>
</evidence>
<dbReference type="PROSITE" id="PS50109">
    <property type="entry name" value="HIS_KIN"/>
    <property type="match status" value="1"/>
</dbReference>
<dbReference type="InterPro" id="IPR011712">
    <property type="entry name" value="Sig_transdc_His_kin_sub3_dim/P"/>
</dbReference>
<dbReference type="InterPro" id="IPR013783">
    <property type="entry name" value="Ig-like_fold"/>
</dbReference>
<dbReference type="Pfam" id="PF07495">
    <property type="entry name" value="Y_Y_Y"/>
    <property type="match status" value="1"/>
</dbReference>
<evidence type="ECO:0000313" key="12">
    <source>
        <dbReference type="Proteomes" id="UP000619238"/>
    </source>
</evidence>
<dbReference type="SUPFAM" id="SSF55874">
    <property type="entry name" value="ATPase domain of HSP90 chaperone/DNA topoisomerase II/histidine kinase"/>
    <property type="match status" value="1"/>
</dbReference>
<dbReference type="EMBL" id="JACGWS010000003">
    <property type="protein sequence ID" value="MBC8754428.1"/>
    <property type="molecule type" value="Genomic_DNA"/>
</dbReference>
<name>A0ABR7Q7B5_9FLAO</name>
<dbReference type="Gene3D" id="2.60.40.10">
    <property type="entry name" value="Immunoglobulins"/>
    <property type="match status" value="1"/>
</dbReference>
<dbReference type="Gene3D" id="3.30.565.10">
    <property type="entry name" value="Histidine kinase-like ATPase, C-terminal domain"/>
    <property type="match status" value="1"/>
</dbReference>
<reference evidence="11 12" key="1">
    <citation type="submission" date="2020-07" db="EMBL/GenBank/DDBJ databases">
        <title>Description of Kordia aestuariivivens sp. nov., isolated from a tidal flat.</title>
        <authorList>
            <person name="Park S."/>
            <person name="Yoon J.-H."/>
        </authorList>
    </citation>
    <scope>NUCLEOTIDE SEQUENCE [LARGE SCALE GENOMIC DNA]</scope>
    <source>
        <strain evidence="11 12">YSTF-M3</strain>
    </source>
</reference>
<evidence type="ECO:0000256" key="9">
    <source>
        <dbReference type="SAM" id="Phobius"/>
    </source>
</evidence>